<protein>
    <recommendedName>
        <fullName evidence="4">DUF2846 domain-containing protein</fullName>
    </recommendedName>
</protein>
<keyword evidence="1" id="KW-0732">Signal</keyword>
<reference evidence="2" key="1">
    <citation type="submission" date="2020-10" db="EMBL/GenBank/DDBJ databases">
        <title>Connecting structure to function with the recovery of over 1000 high-quality activated sludge metagenome-assembled genomes encoding full-length rRNA genes using long-read sequencing.</title>
        <authorList>
            <person name="Singleton C.M."/>
            <person name="Petriglieri F."/>
            <person name="Kristensen J.M."/>
            <person name="Kirkegaard R.H."/>
            <person name="Michaelsen T.Y."/>
            <person name="Andersen M.H."/>
            <person name="Karst S.M."/>
            <person name="Dueholm M.S."/>
            <person name="Nielsen P.H."/>
            <person name="Albertsen M."/>
        </authorList>
    </citation>
    <scope>NUCLEOTIDE SEQUENCE</scope>
    <source>
        <strain evidence="2">Skiv_18-Q3-R9-52_MAXAC.067</strain>
    </source>
</reference>
<evidence type="ECO:0000313" key="3">
    <source>
        <dbReference type="Proteomes" id="UP000886657"/>
    </source>
</evidence>
<dbReference type="Proteomes" id="UP000886657">
    <property type="component" value="Unassembled WGS sequence"/>
</dbReference>
<comment type="caution">
    <text evidence="2">The sequence shown here is derived from an EMBL/GenBank/DDBJ whole genome shotgun (WGS) entry which is preliminary data.</text>
</comment>
<name>A0A9D7XMA0_9BACT</name>
<evidence type="ECO:0008006" key="4">
    <source>
        <dbReference type="Google" id="ProtNLM"/>
    </source>
</evidence>
<evidence type="ECO:0000256" key="1">
    <source>
        <dbReference type="SAM" id="SignalP"/>
    </source>
</evidence>
<feature type="signal peptide" evidence="1">
    <location>
        <begin position="1"/>
        <end position="28"/>
    </location>
</feature>
<dbReference type="EMBL" id="JADKIO010000009">
    <property type="protein sequence ID" value="MBK9797374.1"/>
    <property type="molecule type" value="Genomic_DNA"/>
</dbReference>
<dbReference type="AlphaFoldDB" id="A0A9D7XMA0"/>
<feature type="chain" id="PRO_5038482817" description="DUF2846 domain-containing protein" evidence="1">
    <location>
        <begin position="29"/>
        <end position="169"/>
    </location>
</feature>
<sequence>MATTAFNRPLFSLVLLASCLGCEVMVRAALQGAAASGRSSNTVPFERTRWVADGRIADLHLLDRKEGALELRFVRDVGFPVESVLISIDGALVADFWEREALAVWLPPGRHRVTSLQRLRPDKQLPIMPRAVIDRTDEAALDLEVAPGPVACIRIAITGKGPRLIHQSP</sequence>
<evidence type="ECO:0000313" key="2">
    <source>
        <dbReference type="EMBL" id="MBK9797374.1"/>
    </source>
</evidence>
<accession>A0A9D7XMA0</accession>
<proteinExistence type="predicted"/>
<gene>
    <name evidence="2" type="ORF">IPP58_12930</name>
</gene>
<organism evidence="2 3">
    <name type="scientific">Candidatus Geothrix skivensis</name>
    <dbReference type="NCBI Taxonomy" id="2954439"/>
    <lineage>
        <taxon>Bacteria</taxon>
        <taxon>Pseudomonadati</taxon>
        <taxon>Acidobacteriota</taxon>
        <taxon>Holophagae</taxon>
        <taxon>Holophagales</taxon>
        <taxon>Holophagaceae</taxon>
        <taxon>Geothrix</taxon>
    </lineage>
</organism>